<feature type="compositionally biased region" description="Basic and acidic residues" evidence="1">
    <location>
        <begin position="1100"/>
        <end position="1128"/>
    </location>
</feature>
<protein>
    <submittedName>
        <fullName evidence="3">GUN4 protein</fullName>
    </submittedName>
</protein>
<dbReference type="PANTHER" id="PTHR34800:SF1">
    <property type="entry name" value="TETRAPYRROLE-BINDING PROTEIN, CHLOROPLASTIC"/>
    <property type="match status" value="1"/>
</dbReference>
<evidence type="ECO:0000313" key="3">
    <source>
        <dbReference type="EMBL" id="CAE7850041.1"/>
    </source>
</evidence>
<dbReference type="Proteomes" id="UP000601435">
    <property type="component" value="Unassembled WGS sequence"/>
</dbReference>
<organism evidence="3 4">
    <name type="scientific">Symbiodinium necroappetens</name>
    <dbReference type="NCBI Taxonomy" id="1628268"/>
    <lineage>
        <taxon>Eukaryota</taxon>
        <taxon>Sar</taxon>
        <taxon>Alveolata</taxon>
        <taxon>Dinophyceae</taxon>
        <taxon>Suessiales</taxon>
        <taxon>Symbiodiniaceae</taxon>
        <taxon>Symbiodinium</taxon>
    </lineage>
</organism>
<feature type="region of interest" description="Disordered" evidence="1">
    <location>
        <begin position="1091"/>
        <end position="1128"/>
    </location>
</feature>
<dbReference type="OrthoDB" id="431216at2759"/>
<accession>A0A813A0S3</accession>
<feature type="region of interest" description="Disordered" evidence="1">
    <location>
        <begin position="1175"/>
        <end position="1258"/>
    </location>
</feature>
<keyword evidence="4" id="KW-1185">Reference proteome</keyword>
<dbReference type="InterPro" id="IPR008629">
    <property type="entry name" value="GUN4-like"/>
</dbReference>
<dbReference type="InterPro" id="IPR037215">
    <property type="entry name" value="GUN4-like_sf"/>
</dbReference>
<proteinExistence type="predicted"/>
<dbReference type="EMBL" id="CAJNJA010053319">
    <property type="protein sequence ID" value="CAE7850041.1"/>
    <property type="molecule type" value="Genomic_DNA"/>
</dbReference>
<feature type="compositionally biased region" description="Basic and acidic residues" evidence="1">
    <location>
        <begin position="635"/>
        <end position="645"/>
    </location>
</feature>
<dbReference type="Gene3D" id="1.25.40.620">
    <property type="match status" value="1"/>
</dbReference>
<dbReference type="AlphaFoldDB" id="A0A813A0S3"/>
<feature type="region of interest" description="Disordered" evidence="1">
    <location>
        <begin position="626"/>
        <end position="649"/>
    </location>
</feature>
<feature type="non-terminal residue" evidence="3">
    <location>
        <position position="1"/>
    </location>
</feature>
<feature type="region of interest" description="Disordered" evidence="1">
    <location>
        <begin position="674"/>
        <end position="707"/>
    </location>
</feature>
<evidence type="ECO:0000313" key="4">
    <source>
        <dbReference type="Proteomes" id="UP000601435"/>
    </source>
</evidence>
<feature type="compositionally biased region" description="Pro residues" evidence="1">
    <location>
        <begin position="1196"/>
        <end position="1217"/>
    </location>
</feature>
<dbReference type="SUPFAM" id="SSF140869">
    <property type="entry name" value="GUN4-like"/>
    <property type="match status" value="1"/>
</dbReference>
<dbReference type="Gene3D" id="1.10.10.1770">
    <property type="entry name" value="Gun4-like"/>
    <property type="match status" value="1"/>
</dbReference>
<evidence type="ECO:0000259" key="2">
    <source>
        <dbReference type="Pfam" id="PF05419"/>
    </source>
</evidence>
<sequence>MLSSGYAYHAYQSDAPPGSGPKVLQNLSVAEGLKLEAKLHLRRKHGFHRGNTIADMWAVYRNLKDDPRVLTLRAEDIFGSFDDHVRRMLSHLLPSLRMGPGLWRQIRGLAARFDESRCGRCIPTPSAQTTESQRRLKRRARRELATEVLRRTGEVRKILRLQRELGYEEEEEGEVMTESRKRELLRCCRATARPYVSETWSLKFKDSAELRSVLLQKASSCVRHFGHVVFVDWGLDGLPGTPSASSSSFLASLLESPLLGACISSHLRCGVIERVWSQTPAAAMPAVPPPPTARLRGRICGPEDLAHVLDSLPADRTLQETLSALVQRLESEAGKTKIMNTGRARGCGFAASVPERSACRDELQPVGKDLLDEVDLVDEADEKILLSIEQPCGRQVPGEASRVELTRPALNCSADLMRLHLFLNFSCEVIGAFDSGSEAPGKGADFSKLEEVLKEKDFKAADAETRRLLIELGGEAAVKRGWVYFAEVRKIEEQDMDAMETLWQHYSEGRFGFSPQRKIWKRVRGQFDKFAEEVAQTNESIPSPGSLTPGRIETGPVPAAEQSEDVGVKDSVVQSPNGIRPDEFIYSLEAPARLSESQLVTAGEAKLELSASAEELLSHPGIENRKAAAVKARPSKSEPTDDSGKGFEVGGLPKFGRPKFVKPQAFKCIGEDTTRFVRPPPASRSPRLHSLRGAQPAKRRAAAKSPFDQVPKAVSLDPLLNDQLSSMGQEISHLLLRAGPAKDFEVRALSQSLAGLGAKTFNWCAAEMEEQALLAIALQPKSGGPMKKWFWRPFERTSFKHHGYYGQSTPPCIDTERDVVFSCTLKNASMYSLNIGGSNVTFAFPAESYEAGSLLNMGLPGDAAEFEEVWYPANFTVEIEPDGDTMDCTLLLKKGMDTVDEWNGPVVATEAIFDDTPEDGWLAFSPIADFCQDEGDWEYGDTGVLSIIWMVLDLAVSSGLSKLQRRDLAEVVLEYCRPCAHLDPTLEDLCIDLEQIQWAEVSVAPAAVGREAPPPAWLTKAPVSGEELCRPVVEATPRPHVARFFDGTNFVGIARLLAVSQAEQEPRQVFLHAKDDVMALHESCSPLREAVPCQTQAETTPERCDEPASPKDSPEDPLKAQHMRPDEAHGRVQELLQQRLQQILQRGQQERLDVAKLQELQQLLVGLGQCADTQALPQSPRWSQQSPRSPMSPSRQEPPPACPQQPSTPRPATPPSAPRHNGLPLLVPRQQDLPPRHPPHLQGPVSPAAAYGPTRQRQ</sequence>
<comment type="caution">
    <text evidence="3">The sequence shown here is derived from an EMBL/GenBank/DDBJ whole genome shotgun (WGS) entry which is preliminary data.</text>
</comment>
<reference evidence="3" key="1">
    <citation type="submission" date="2021-02" db="EMBL/GenBank/DDBJ databases">
        <authorList>
            <person name="Dougan E. K."/>
            <person name="Rhodes N."/>
            <person name="Thang M."/>
            <person name="Chan C."/>
        </authorList>
    </citation>
    <scope>NUCLEOTIDE SEQUENCE</scope>
</reference>
<gene>
    <name evidence="3" type="primary">GUN4</name>
    <name evidence="3" type="ORF">SNEC2469_LOCUS26317</name>
</gene>
<evidence type="ECO:0000256" key="1">
    <source>
        <dbReference type="SAM" id="MobiDB-lite"/>
    </source>
</evidence>
<dbReference type="GO" id="GO:0046906">
    <property type="term" value="F:tetrapyrrole binding"/>
    <property type="evidence" value="ECO:0007669"/>
    <property type="project" value="TreeGrafter"/>
</dbReference>
<name>A0A813A0S3_9DINO</name>
<feature type="compositionally biased region" description="Low complexity" evidence="1">
    <location>
        <begin position="1177"/>
        <end position="1195"/>
    </location>
</feature>
<dbReference type="Pfam" id="PF05419">
    <property type="entry name" value="GUN4"/>
    <property type="match status" value="1"/>
</dbReference>
<feature type="domain" description="GUN4-like" evidence="2">
    <location>
        <begin position="443"/>
        <end position="538"/>
    </location>
</feature>
<dbReference type="PANTHER" id="PTHR34800">
    <property type="entry name" value="TETRAPYRROLE-BINDING PROTEIN, CHLOROPLASTIC"/>
    <property type="match status" value="1"/>
</dbReference>